<evidence type="ECO:0000256" key="5">
    <source>
        <dbReference type="ARBA" id="ARBA00022842"/>
    </source>
</evidence>
<dbReference type="EMBL" id="DQVE01000028">
    <property type="protein sequence ID" value="HIP98249.1"/>
    <property type="molecule type" value="Genomic_DNA"/>
</dbReference>
<dbReference type="AlphaFoldDB" id="A0A9D0YPK3"/>
<reference evidence="9" key="1">
    <citation type="journal article" date="2020" name="ISME J.">
        <title>Gammaproteobacteria mediating utilization of methyl-, sulfur- and petroleum organic compounds in deep ocean hydrothermal plumes.</title>
        <authorList>
            <person name="Zhou Z."/>
            <person name="Liu Y."/>
            <person name="Pan J."/>
            <person name="Cron B.R."/>
            <person name="Toner B.M."/>
            <person name="Anantharaman K."/>
            <person name="Breier J.A."/>
            <person name="Dick G.J."/>
            <person name="Li M."/>
        </authorList>
    </citation>
    <scope>NUCLEOTIDE SEQUENCE</scope>
    <source>
        <strain evidence="9">SZUA-1501</strain>
    </source>
</reference>
<dbReference type="InterPro" id="IPR025877">
    <property type="entry name" value="MobA-like_NTP_Trfase"/>
</dbReference>
<evidence type="ECO:0000256" key="3">
    <source>
        <dbReference type="ARBA" id="ARBA00022723"/>
    </source>
</evidence>
<dbReference type="GO" id="GO:0005525">
    <property type="term" value="F:GTP binding"/>
    <property type="evidence" value="ECO:0007669"/>
    <property type="project" value="UniProtKB-KW"/>
</dbReference>
<feature type="domain" description="MobA-like NTP transferase" evidence="8">
    <location>
        <begin position="3"/>
        <end position="146"/>
    </location>
</feature>
<evidence type="ECO:0000256" key="2">
    <source>
        <dbReference type="ARBA" id="ARBA00022679"/>
    </source>
</evidence>
<dbReference type="CDD" id="cd02503">
    <property type="entry name" value="MobA"/>
    <property type="match status" value="1"/>
</dbReference>
<keyword evidence="5" id="KW-0460">Magnesium</keyword>
<dbReference type="InterPro" id="IPR013482">
    <property type="entry name" value="Molybde_CF_guanTrfase"/>
</dbReference>
<dbReference type="GO" id="GO:0046872">
    <property type="term" value="F:metal ion binding"/>
    <property type="evidence" value="ECO:0007669"/>
    <property type="project" value="UniProtKB-KW"/>
</dbReference>
<keyword evidence="6" id="KW-0342">GTP-binding</keyword>
<evidence type="ECO:0000256" key="6">
    <source>
        <dbReference type="ARBA" id="ARBA00023134"/>
    </source>
</evidence>
<dbReference type="Gene3D" id="3.90.550.10">
    <property type="entry name" value="Spore Coat Polysaccharide Biosynthesis Protein SpsA, Chain A"/>
    <property type="match status" value="1"/>
</dbReference>
<dbReference type="GO" id="GO:0016779">
    <property type="term" value="F:nucleotidyltransferase activity"/>
    <property type="evidence" value="ECO:0007669"/>
    <property type="project" value="UniProtKB-KW"/>
</dbReference>
<sequence length="193" mass="22996">MNAYILAGGFSRRMGRDKTLLFFKGKPLIVYLYRFVSQFFPTYVVAKDTEKYLKLGIEKVISDLFVQIQSPAVGIYTGLKHSPYRFNLFLSADLPFLSQNYLKFLKDYRFEEKFLGFIPILEEKKHYTCGVYSRKLIPLLEDAIEKVELSLKRYEKYFHFWEEDFLKKYGIHPECCFNLNTPRELEFLKINEV</sequence>
<gene>
    <name evidence="9" type="ORF">EYH37_02625</name>
</gene>
<evidence type="ECO:0000256" key="7">
    <source>
        <dbReference type="ARBA" id="ARBA00023150"/>
    </source>
</evidence>
<keyword evidence="1" id="KW-0963">Cytoplasm</keyword>
<accession>A0A9D0YPK3</accession>
<evidence type="ECO:0000313" key="9">
    <source>
        <dbReference type="EMBL" id="HIP98249.1"/>
    </source>
</evidence>
<keyword evidence="9" id="KW-0548">Nucleotidyltransferase</keyword>
<proteinExistence type="predicted"/>
<keyword evidence="7" id="KW-0501">Molybdenum cofactor biosynthesis</keyword>
<name>A0A9D0YPK3_AQUAO</name>
<keyword evidence="3" id="KW-0479">Metal-binding</keyword>
<dbReference type="Proteomes" id="UP000606463">
    <property type="component" value="Unassembled WGS sequence"/>
</dbReference>
<dbReference type="Pfam" id="PF12804">
    <property type="entry name" value="NTP_transf_3"/>
    <property type="match status" value="1"/>
</dbReference>
<comment type="caution">
    <text evidence="9">The sequence shown here is derived from an EMBL/GenBank/DDBJ whole genome shotgun (WGS) entry which is preliminary data.</text>
</comment>
<evidence type="ECO:0000313" key="10">
    <source>
        <dbReference type="Proteomes" id="UP000606463"/>
    </source>
</evidence>
<keyword evidence="2" id="KW-0808">Transferase</keyword>
<dbReference type="SUPFAM" id="SSF53448">
    <property type="entry name" value="Nucleotide-diphospho-sugar transferases"/>
    <property type="match status" value="1"/>
</dbReference>
<organism evidence="9 10">
    <name type="scientific">Aquifex aeolicus</name>
    <dbReference type="NCBI Taxonomy" id="63363"/>
    <lineage>
        <taxon>Bacteria</taxon>
        <taxon>Pseudomonadati</taxon>
        <taxon>Aquificota</taxon>
        <taxon>Aquificia</taxon>
        <taxon>Aquificales</taxon>
        <taxon>Aquificaceae</taxon>
        <taxon>Aquifex</taxon>
    </lineage>
</organism>
<evidence type="ECO:0000256" key="4">
    <source>
        <dbReference type="ARBA" id="ARBA00022741"/>
    </source>
</evidence>
<protein>
    <submittedName>
        <fullName evidence="9">Molybdenum cofactor guanylyltransferase</fullName>
    </submittedName>
</protein>
<evidence type="ECO:0000256" key="1">
    <source>
        <dbReference type="ARBA" id="ARBA00022490"/>
    </source>
</evidence>
<keyword evidence="4" id="KW-0547">Nucleotide-binding</keyword>
<dbReference type="InterPro" id="IPR029044">
    <property type="entry name" value="Nucleotide-diphossugar_trans"/>
</dbReference>
<dbReference type="PANTHER" id="PTHR19136">
    <property type="entry name" value="MOLYBDENUM COFACTOR GUANYLYLTRANSFERASE"/>
    <property type="match status" value="1"/>
</dbReference>
<dbReference type="GO" id="GO:0006777">
    <property type="term" value="P:Mo-molybdopterin cofactor biosynthetic process"/>
    <property type="evidence" value="ECO:0007669"/>
    <property type="project" value="UniProtKB-KW"/>
</dbReference>
<evidence type="ECO:0000259" key="8">
    <source>
        <dbReference type="Pfam" id="PF12804"/>
    </source>
</evidence>
<dbReference type="PANTHER" id="PTHR19136:SF81">
    <property type="entry name" value="MOLYBDENUM COFACTOR GUANYLYLTRANSFERASE"/>
    <property type="match status" value="1"/>
</dbReference>